<evidence type="ECO:0000256" key="5">
    <source>
        <dbReference type="ARBA" id="ARBA00023157"/>
    </source>
</evidence>
<dbReference type="InterPro" id="IPR036922">
    <property type="entry name" value="Rieske_2Fe-2S_sf"/>
</dbReference>
<sequence>MNKTEKITRRSLLRKIVGIVSLPMIAFWMKGIDRTKATSVRTKIILPNDLSEGITFLDKVIIRRNGENVKVFSSSCTHLGCKINSEADDELICPCHGSKFSFNGNPIVGPAVKPLKLLELHKDKKSGEVIVYV</sequence>
<dbReference type="CDD" id="cd03467">
    <property type="entry name" value="Rieske"/>
    <property type="match status" value="1"/>
</dbReference>
<evidence type="ECO:0000256" key="3">
    <source>
        <dbReference type="ARBA" id="ARBA00023004"/>
    </source>
</evidence>
<protein>
    <recommendedName>
        <fullName evidence="8">Rieske domain-containing protein</fullName>
    </recommendedName>
</protein>
<feature type="transmembrane region" description="Helical" evidence="7">
    <location>
        <begin position="12"/>
        <end position="29"/>
    </location>
</feature>
<dbReference type="PANTHER" id="PTHR10134">
    <property type="entry name" value="CYTOCHROME B-C1 COMPLEX SUBUNIT RIESKE, MITOCHONDRIAL"/>
    <property type="match status" value="1"/>
</dbReference>
<name>A0A3B1BTV4_9ZZZZ</name>
<keyword evidence="7" id="KW-0812">Transmembrane</keyword>
<evidence type="ECO:0000256" key="7">
    <source>
        <dbReference type="SAM" id="Phobius"/>
    </source>
</evidence>
<keyword evidence="5" id="KW-1015">Disulfide bond</keyword>
<dbReference type="InterPro" id="IPR014349">
    <property type="entry name" value="Rieske_Fe-S_prot"/>
</dbReference>
<keyword evidence="4" id="KW-0411">Iron-sulfur</keyword>
<evidence type="ECO:0000256" key="4">
    <source>
        <dbReference type="ARBA" id="ARBA00023014"/>
    </source>
</evidence>
<organism evidence="9">
    <name type="scientific">hydrothermal vent metagenome</name>
    <dbReference type="NCBI Taxonomy" id="652676"/>
    <lineage>
        <taxon>unclassified sequences</taxon>
        <taxon>metagenomes</taxon>
        <taxon>ecological metagenomes</taxon>
    </lineage>
</organism>
<dbReference type="InterPro" id="IPR005805">
    <property type="entry name" value="Rieske_Fe-S_prot_C"/>
</dbReference>
<keyword evidence="7" id="KW-0472">Membrane</keyword>
<dbReference type="InterPro" id="IPR017941">
    <property type="entry name" value="Rieske_2Fe-2S"/>
</dbReference>
<dbReference type="PROSITE" id="PS51296">
    <property type="entry name" value="RIESKE"/>
    <property type="match status" value="1"/>
</dbReference>
<feature type="domain" description="Rieske" evidence="8">
    <location>
        <begin position="42"/>
        <end position="129"/>
    </location>
</feature>
<comment type="cofactor">
    <cofactor evidence="6">
        <name>[2Fe-2S] cluster</name>
        <dbReference type="ChEBI" id="CHEBI:190135"/>
    </cofactor>
</comment>
<keyword evidence="3" id="KW-0408">Iron</keyword>
<dbReference type="Pfam" id="PF00355">
    <property type="entry name" value="Rieske"/>
    <property type="match status" value="1"/>
</dbReference>
<dbReference type="GO" id="GO:0051537">
    <property type="term" value="F:2 iron, 2 sulfur cluster binding"/>
    <property type="evidence" value="ECO:0007669"/>
    <property type="project" value="UniProtKB-KW"/>
</dbReference>
<evidence type="ECO:0000256" key="6">
    <source>
        <dbReference type="ARBA" id="ARBA00034078"/>
    </source>
</evidence>
<dbReference type="AlphaFoldDB" id="A0A3B1BTV4"/>
<proteinExistence type="predicted"/>
<keyword evidence="7" id="KW-1133">Transmembrane helix</keyword>
<evidence type="ECO:0000256" key="1">
    <source>
        <dbReference type="ARBA" id="ARBA00022714"/>
    </source>
</evidence>
<keyword evidence="2" id="KW-0479">Metal-binding</keyword>
<accession>A0A3B1BTV4</accession>
<evidence type="ECO:0000313" key="9">
    <source>
        <dbReference type="EMBL" id="VAX21339.1"/>
    </source>
</evidence>
<keyword evidence="1" id="KW-0001">2Fe-2S</keyword>
<dbReference type="GO" id="GO:0046872">
    <property type="term" value="F:metal ion binding"/>
    <property type="evidence" value="ECO:0007669"/>
    <property type="project" value="UniProtKB-KW"/>
</dbReference>
<evidence type="ECO:0000259" key="8">
    <source>
        <dbReference type="PROSITE" id="PS51296"/>
    </source>
</evidence>
<evidence type="ECO:0000256" key="2">
    <source>
        <dbReference type="ARBA" id="ARBA00022723"/>
    </source>
</evidence>
<dbReference type="EMBL" id="UOGD01000195">
    <property type="protein sequence ID" value="VAX21339.1"/>
    <property type="molecule type" value="Genomic_DNA"/>
</dbReference>
<dbReference type="Gene3D" id="2.102.10.10">
    <property type="entry name" value="Rieske [2Fe-2S] iron-sulphur domain"/>
    <property type="match status" value="1"/>
</dbReference>
<dbReference type="SUPFAM" id="SSF50022">
    <property type="entry name" value="ISP domain"/>
    <property type="match status" value="1"/>
</dbReference>
<dbReference type="GO" id="GO:0016020">
    <property type="term" value="C:membrane"/>
    <property type="evidence" value="ECO:0007669"/>
    <property type="project" value="InterPro"/>
</dbReference>
<dbReference type="PRINTS" id="PR00162">
    <property type="entry name" value="RIESKE"/>
</dbReference>
<gene>
    <name evidence="9" type="ORF">MNBD_IGNAVI01-2737</name>
</gene>
<reference evidence="9" key="1">
    <citation type="submission" date="2018-06" db="EMBL/GenBank/DDBJ databases">
        <authorList>
            <person name="Zhirakovskaya E."/>
        </authorList>
    </citation>
    <scope>NUCLEOTIDE SEQUENCE</scope>
</reference>